<name>A0A1Y2MHZ4_EPING</name>
<gene>
    <name evidence="2" type="ORF">B5807_01736</name>
</gene>
<accession>A0A1Y2MHZ4</accession>
<sequence length="564" mass="59126">MRAFTTSSNPPPPFSLPTLQQIRPNFHPLRSNVMLPHHNRPKSHPHRRVRSPKTRQPRRDKLLAVALLLLHRRRRRSSSSSSRTSSLTPRPQAKQDPAALPLPLHPASLVRERSHLLSRRPERLLARRTAHARTHSAVRAPHVLVRALPRRASGHGRRHQPPLDRQLRRAGSLALELGVLVAPQLVFLLLQLRQAGGLHRCVGVGVGVRVLDDARRLVDALVPAADGARAGAAAGPLAAAVAVAAGGVAAAGRVRAVVVVGQVGLRLAVGRDGGAPLERNGELVVQRDGVVELVLGGEDVPPAGEGVGRVSAVVRVAPRAAVLRDPRLVVAPRVVLLAVLHQRLLLLHAPPQRPRVLRQIRRAGLVPQPLSPQPERQAAQKPEIAGAGDERGVGALAGLHGASAPCCVEAWVARAGAVAHGTLPAGLRRGPVIVIARGPEEALEVVAAPAEQPIALVLLPVVVEVEAQLGAAAGARAVAVAAAVIARGEAGRGDGVAAVRERGQAWVDVARGEAVEVLGGRFVGVLEVLRDVLDGAVPARVAAAVHGACSQLVEGNVNYKLGAA</sequence>
<feature type="compositionally biased region" description="Basic residues" evidence="1">
    <location>
        <begin position="37"/>
        <end position="56"/>
    </location>
</feature>
<evidence type="ECO:0000313" key="3">
    <source>
        <dbReference type="Proteomes" id="UP000193240"/>
    </source>
</evidence>
<evidence type="ECO:0000256" key="1">
    <source>
        <dbReference type="SAM" id="MobiDB-lite"/>
    </source>
</evidence>
<proteinExistence type="predicted"/>
<dbReference type="Proteomes" id="UP000193240">
    <property type="component" value="Unassembled WGS sequence"/>
</dbReference>
<dbReference type="InParanoid" id="A0A1Y2MHZ4"/>
<evidence type="ECO:0000313" key="2">
    <source>
        <dbReference type="EMBL" id="OSS55157.1"/>
    </source>
</evidence>
<feature type="region of interest" description="Disordered" evidence="1">
    <location>
        <begin position="1"/>
        <end position="20"/>
    </location>
</feature>
<keyword evidence="3" id="KW-1185">Reference proteome</keyword>
<reference evidence="2 3" key="1">
    <citation type="journal article" date="2017" name="Genome Announc.">
        <title>Genome sequence of the saprophytic ascomycete Epicoccum nigrum ICMP 19927 strain isolated from New Zealand.</title>
        <authorList>
            <person name="Fokin M."/>
            <person name="Fleetwood D."/>
            <person name="Weir B.S."/>
            <person name="Villas-Boas S.G."/>
        </authorList>
    </citation>
    <scope>NUCLEOTIDE SEQUENCE [LARGE SCALE GENOMIC DNA]</scope>
    <source>
        <strain evidence="2 3">ICMP 19927</strain>
    </source>
</reference>
<dbReference type="AlphaFoldDB" id="A0A1Y2MHZ4"/>
<protein>
    <submittedName>
        <fullName evidence="2">Uncharacterized protein</fullName>
    </submittedName>
</protein>
<organism evidence="2 3">
    <name type="scientific">Epicoccum nigrum</name>
    <name type="common">Soil fungus</name>
    <name type="synonym">Epicoccum purpurascens</name>
    <dbReference type="NCBI Taxonomy" id="105696"/>
    <lineage>
        <taxon>Eukaryota</taxon>
        <taxon>Fungi</taxon>
        <taxon>Dikarya</taxon>
        <taxon>Ascomycota</taxon>
        <taxon>Pezizomycotina</taxon>
        <taxon>Dothideomycetes</taxon>
        <taxon>Pleosporomycetidae</taxon>
        <taxon>Pleosporales</taxon>
        <taxon>Pleosporineae</taxon>
        <taxon>Didymellaceae</taxon>
        <taxon>Epicoccum</taxon>
    </lineage>
</organism>
<dbReference type="EMBL" id="KZ107838">
    <property type="protein sequence ID" value="OSS55157.1"/>
    <property type="molecule type" value="Genomic_DNA"/>
</dbReference>
<feature type="compositionally biased region" description="Low complexity" evidence="1">
    <location>
        <begin position="78"/>
        <end position="87"/>
    </location>
</feature>
<feature type="region of interest" description="Disordered" evidence="1">
    <location>
        <begin position="30"/>
        <end position="100"/>
    </location>
</feature>